<dbReference type="RefSeq" id="WP_084291495.1">
    <property type="nucleotide sequence ID" value="NZ_FWYB01000015.1"/>
</dbReference>
<dbReference type="GO" id="GO:0004565">
    <property type="term" value="F:beta-galactosidase activity"/>
    <property type="evidence" value="ECO:0007669"/>
    <property type="project" value="InterPro"/>
</dbReference>
<dbReference type="GO" id="GO:0005975">
    <property type="term" value="P:carbohydrate metabolic process"/>
    <property type="evidence" value="ECO:0007669"/>
    <property type="project" value="InterPro"/>
</dbReference>
<proteinExistence type="predicted"/>
<dbReference type="SUPFAM" id="SSF51445">
    <property type="entry name" value="(Trans)glycosidases"/>
    <property type="match status" value="1"/>
</dbReference>
<dbReference type="STRING" id="475255.SAMN04488101_115131"/>
<evidence type="ECO:0000256" key="1">
    <source>
        <dbReference type="ARBA" id="ARBA00022801"/>
    </source>
</evidence>
<reference evidence="4 5" key="1">
    <citation type="submission" date="2017-04" db="EMBL/GenBank/DDBJ databases">
        <authorList>
            <person name="Afonso C.L."/>
            <person name="Miller P.J."/>
            <person name="Scott M.A."/>
            <person name="Spackman E."/>
            <person name="Goraichik I."/>
            <person name="Dimitrov K.M."/>
            <person name="Suarez D.L."/>
            <person name="Swayne D.E."/>
        </authorList>
    </citation>
    <scope>NUCLEOTIDE SEQUENCE [LARGE SCALE GENOMIC DNA]</scope>
    <source>
        <strain evidence="4 5">DSM 19625</strain>
    </source>
</reference>
<dbReference type="PANTHER" id="PTHR12631:SF10">
    <property type="entry name" value="BETA-XYLOSIDASE-LIKE PROTEIN-RELATED"/>
    <property type="match status" value="1"/>
</dbReference>
<dbReference type="Proteomes" id="UP000192678">
    <property type="component" value="Unassembled WGS sequence"/>
</dbReference>
<dbReference type="OrthoDB" id="177731at2"/>
<keyword evidence="1" id="KW-0378">Hydrolase</keyword>
<protein>
    <submittedName>
        <fullName evidence="4">Beta-galactosidase</fullName>
    </submittedName>
</protein>
<evidence type="ECO:0000313" key="5">
    <source>
        <dbReference type="Proteomes" id="UP000192678"/>
    </source>
</evidence>
<organism evidence="4 5">
    <name type="scientific">Pedobacter nyackensis</name>
    <dbReference type="NCBI Taxonomy" id="475255"/>
    <lineage>
        <taxon>Bacteria</taxon>
        <taxon>Pseudomonadati</taxon>
        <taxon>Bacteroidota</taxon>
        <taxon>Sphingobacteriia</taxon>
        <taxon>Sphingobacteriales</taxon>
        <taxon>Sphingobacteriaceae</taxon>
        <taxon>Pedobacter</taxon>
    </lineage>
</organism>
<dbReference type="InterPro" id="IPR013529">
    <property type="entry name" value="Glyco_hydro_42_N"/>
</dbReference>
<dbReference type="InterPro" id="IPR017853">
    <property type="entry name" value="GH"/>
</dbReference>
<dbReference type="GO" id="GO:0009341">
    <property type="term" value="C:beta-galactosidase complex"/>
    <property type="evidence" value="ECO:0007669"/>
    <property type="project" value="InterPro"/>
</dbReference>
<evidence type="ECO:0000256" key="2">
    <source>
        <dbReference type="ARBA" id="ARBA00023295"/>
    </source>
</evidence>
<feature type="domain" description="Glycoside hydrolase family 42 N-terminal" evidence="3">
    <location>
        <begin position="91"/>
        <end position="186"/>
    </location>
</feature>
<gene>
    <name evidence="4" type="ORF">SAMN04488101_115131</name>
</gene>
<dbReference type="InterPro" id="IPR051923">
    <property type="entry name" value="Glycosyl_Hydrolase_39"/>
</dbReference>
<dbReference type="Pfam" id="PF02449">
    <property type="entry name" value="Glyco_hydro_42"/>
    <property type="match status" value="1"/>
</dbReference>
<evidence type="ECO:0000259" key="3">
    <source>
        <dbReference type="Pfam" id="PF02449"/>
    </source>
</evidence>
<accession>A0A1W2EUU7</accession>
<dbReference type="PANTHER" id="PTHR12631">
    <property type="entry name" value="ALPHA-L-IDURONIDASE"/>
    <property type="match status" value="1"/>
</dbReference>
<dbReference type="Gene3D" id="3.20.20.80">
    <property type="entry name" value="Glycosidases"/>
    <property type="match status" value="1"/>
</dbReference>
<dbReference type="EMBL" id="FWYB01000015">
    <property type="protein sequence ID" value="SMD12938.1"/>
    <property type="molecule type" value="Genomic_DNA"/>
</dbReference>
<evidence type="ECO:0000313" key="4">
    <source>
        <dbReference type="EMBL" id="SMD12938.1"/>
    </source>
</evidence>
<sequence length="518" mass="58682">MNFIKANILIPILISLSVNCFCCKKKQISPTLPTKETKIDSDTLSLKSIRFSDLLGVNGFEWEYTFDNSNNLDPNKVDLINSFTGFRQYLDWEKIEPKEGFYDMGFYDEIYRKNKELGITTLVCLQIMPTWMRKSYPSYNTTDPYSSLRDYTPVPNGSNKNLPASYIAMAKVGFQIAARYGENKSIDRNLVKVAPYEQNAPKVGLGILKYLECSNEPDKDWRGPNAQQTPEQYAAHLSAFYDGHMGTLGADVGVKTADPTMKVVMAGIADPNPAFVKRMIEWCKINRVKDGKYSLCFDVINYHHYSNENWQKGKAPELSDVGLVADNFIKLSKAHANDTDIWVTECGFDVNPKSIQAVASIANKTTRQTQADWILRTSLLYARKGIKRTFFYMLNDVNLNDPTQYASAGLIEKGERRISGDYIYQAKKLMSNYVYVSTTSNDPIVDLYTNGLKKMYVLTVPDQKDRKTTHTLNIGKEVKEVTLYRPQAGSNEMSSQKVAVNDKLVINVTETPTFVKIE</sequence>
<keyword evidence="2" id="KW-0326">Glycosidase</keyword>
<name>A0A1W2EUU7_9SPHI</name>
<dbReference type="AlphaFoldDB" id="A0A1W2EUU7"/>
<keyword evidence="5" id="KW-1185">Reference proteome</keyword>